<keyword evidence="4" id="KW-1185">Reference proteome</keyword>
<feature type="compositionally biased region" description="Low complexity" evidence="1">
    <location>
        <begin position="91"/>
        <end position="105"/>
    </location>
</feature>
<organism evidence="3 4">
    <name type="scientific">Streptomyces silvisoli</name>
    <dbReference type="NCBI Taxonomy" id="3034235"/>
    <lineage>
        <taxon>Bacteria</taxon>
        <taxon>Bacillati</taxon>
        <taxon>Actinomycetota</taxon>
        <taxon>Actinomycetes</taxon>
        <taxon>Kitasatosporales</taxon>
        <taxon>Streptomycetaceae</taxon>
        <taxon>Streptomyces</taxon>
    </lineage>
</organism>
<evidence type="ECO:0000313" key="4">
    <source>
        <dbReference type="Proteomes" id="UP001216579"/>
    </source>
</evidence>
<comment type="caution">
    <text evidence="3">The sequence shown here is derived from an EMBL/GenBank/DDBJ whole genome shotgun (WGS) entry which is preliminary data.</text>
</comment>
<keyword evidence="2" id="KW-0472">Membrane</keyword>
<dbReference type="EMBL" id="JARJBC010000024">
    <property type="protein sequence ID" value="MDF3293268.1"/>
    <property type="molecule type" value="Genomic_DNA"/>
</dbReference>
<dbReference type="Proteomes" id="UP001216579">
    <property type="component" value="Unassembled WGS sequence"/>
</dbReference>
<reference evidence="3 4" key="1">
    <citation type="submission" date="2023-03" db="EMBL/GenBank/DDBJ databases">
        <title>Draft genome sequence of Streptomyces sp. RB6PN23 isolated from peat swamp forest in Thailand.</title>
        <authorList>
            <person name="Klaysubun C."/>
            <person name="Duangmal K."/>
        </authorList>
    </citation>
    <scope>NUCLEOTIDE SEQUENCE [LARGE SCALE GENOMIC DNA]</scope>
    <source>
        <strain evidence="3 4">RB6PN23</strain>
    </source>
</reference>
<name>A0ABT5ZTV9_9ACTN</name>
<feature type="region of interest" description="Disordered" evidence="1">
    <location>
        <begin position="75"/>
        <end position="105"/>
    </location>
</feature>
<protein>
    <submittedName>
        <fullName evidence="3">Uncharacterized protein</fullName>
    </submittedName>
</protein>
<proteinExistence type="predicted"/>
<dbReference type="RefSeq" id="WP_276096206.1">
    <property type="nucleotide sequence ID" value="NZ_JARJBC010000024.1"/>
</dbReference>
<sequence length="289" mass="29471">MTEQSDGFAEELRHGLVELAADAGPPPADLPDRVRARVAASRRRRTGVVVGCVAACAVGTLTFGLLRGGWTASGHDAQPAAHAPSARRESGAPADPSPAESPSAVPGAALPSGFLPASLVNLWDVASGTAHTDVRVLHQDILGRRLLMLVQGRESSGLTHVALLSSPLNGGNGPMDAGTYVLMDHASPGGPSAPVAVTFAVKSPSPRTIVVLPDGCAGQLRVTQEPGGERIGGGRYFAGELVLAAPVVSEKQTVVVGCQTRSGNSTSVLRFTGSANAYQSGMVSLYTGD</sequence>
<feature type="transmembrane region" description="Helical" evidence="2">
    <location>
        <begin position="47"/>
        <end position="66"/>
    </location>
</feature>
<gene>
    <name evidence="3" type="ORF">P3G67_29480</name>
</gene>
<keyword evidence="2" id="KW-0812">Transmembrane</keyword>
<evidence type="ECO:0000256" key="2">
    <source>
        <dbReference type="SAM" id="Phobius"/>
    </source>
</evidence>
<evidence type="ECO:0000313" key="3">
    <source>
        <dbReference type="EMBL" id="MDF3293268.1"/>
    </source>
</evidence>
<keyword evidence="2" id="KW-1133">Transmembrane helix</keyword>
<evidence type="ECO:0000256" key="1">
    <source>
        <dbReference type="SAM" id="MobiDB-lite"/>
    </source>
</evidence>
<accession>A0ABT5ZTV9</accession>